<dbReference type="RefSeq" id="WP_359268637.1">
    <property type="nucleotide sequence ID" value="NZ_JBEZNA010000005.1"/>
</dbReference>
<accession>A0ABV3EJR1</accession>
<proteinExistence type="predicted"/>
<dbReference type="Pfam" id="PF20062">
    <property type="entry name" value="DUF6461"/>
    <property type="match status" value="1"/>
</dbReference>
<feature type="compositionally biased region" description="Low complexity" evidence="1">
    <location>
        <begin position="203"/>
        <end position="217"/>
    </location>
</feature>
<protein>
    <submittedName>
        <fullName evidence="2">DUF6461 domain-containing protein</fullName>
    </submittedName>
</protein>
<dbReference type="InterPro" id="IPR045592">
    <property type="entry name" value="DUF6461"/>
</dbReference>
<evidence type="ECO:0000313" key="2">
    <source>
        <dbReference type="EMBL" id="MEU9576407.1"/>
    </source>
</evidence>
<feature type="region of interest" description="Disordered" evidence="1">
    <location>
        <begin position="186"/>
        <end position="245"/>
    </location>
</feature>
<gene>
    <name evidence="2" type="ORF">AB0D95_03830</name>
</gene>
<name>A0ABV3EJR1_9ACTN</name>
<organism evidence="2 3">
    <name type="scientific">Streptomyces chilikensis</name>
    <dbReference type="NCBI Taxonomy" id="1194079"/>
    <lineage>
        <taxon>Bacteria</taxon>
        <taxon>Bacillati</taxon>
        <taxon>Actinomycetota</taxon>
        <taxon>Actinomycetes</taxon>
        <taxon>Kitasatosporales</taxon>
        <taxon>Streptomycetaceae</taxon>
        <taxon>Streptomyces</taxon>
    </lineage>
</organism>
<comment type="caution">
    <text evidence="2">The sequence shown here is derived from an EMBL/GenBank/DDBJ whole genome shotgun (WGS) entry which is preliminary data.</text>
</comment>
<evidence type="ECO:0000313" key="3">
    <source>
        <dbReference type="Proteomes" id="UP001551584"/>
    </source>
</evidence>
<keyword evidence="3" id="KW-1185">Reference proteome</keyword>
<reference evidence="2 3" key="1">
    <citation type="submission" date="2024-06" db="EMBL/GenBank/DDBJ databases">
        <title>The Natural Products Discovery Center: Release of the First 8490 Sequenced Strains for Exploring Actinobacteria Biosynthetic Diversity.</title>
        <authorList>
            <person name="Kalkreuter E."/>
            <person name="Kautsar S.A."/>
            <person name="Yang D."/>
            <person name="Bader C.D."/>
            <person name="Teijaro C.N."/>
            <person name="Fluegel L."/>
            <person name="Davis C.M."/>
            <person name="Simpson J.R."/>
            <person name="Lauterbach L."/>
            <person name="Steele A.D."/>
            <person name="Gui C."/>
            <person name="Meng S."/>
            <person name="Li G."/>
            <person name="Viehrig K."/>
            <person name="Ye F."/>
            <person name="Su P."/>
            <person name="Kiefer A.F."/>
            <person name="Nichols A."/>
            <person name="Cepeda A.J."/>
            <person name="Yan W."/>
            <person name="Fan B."/>
            <person name="Jiang Y."/>
            <person name="Adhikari A."/>
            <person name="Zheng C.-J."/>
            <person name="Schuster L."/>
            <person name="Cowan T.M."/>
            <person name="Smanski M.J."/>
            <person name="Chevrette M.G."/>
            <person name="De Carvalho L.P.S."/>
            <person name="Shen B."/>
        </authorList>
    </citation>
    <scope>NUCLEOTIDE SEQUENCE [LARGE SCALE GENOMIC DNA]</scope>
    <source>
        <strain evidence="2 3">NPDC048117</strain>
    </source>
</reference>
<dbReference type="Proteomes" id="UP001551584">
    <property type="component" value="Unassembled WGS sequence"/>
</dbReference>
<sequence>MQDSTTRPWAWAGNQHAVMWCVTFTHGITPEEVLARYGADTRAARLLTGQQAGHLNDSNLPQGSVLRAGSLGVWSFCFEDHGVMGAMSGPLSALSQGTETFSVLRGGDGMNGFAHWRDGRCTEQFEPGFTYTRPDPPHPWWDAVQERLDASNEEYPGLAPVLEAVAHHTGAVLDTGTLRGPLLTLRLEDSSRTPDPQPRPRPRTSQPPGRLLGRLLPPGTPSPPAVRRAPNSPTTPHTYDIEAES</sequence>
<evidence type="ECO:0000256" key="1">
    <source>
        <dbReference type="SAM" id="MobiDB-lite"/>
    </source>
</evidence>
<dbReference type="EMBL" id="JBEZNA010000005">
    <property type="protein sequence ID" value="MEU9576407.1"/>
    <property type="molecule type" value="Genomic_DNA"/>
</dbReference>